<accession>A0A9P4P1R8</accession>
<dbReference type="OrthoDB" id="534912at2759"/>
<feature type="transmembrane region" description="Helical" evidence="5">
    <location>
        <begin position="45"/>
        <end position="69"/>
    </location>
</feature>
<dbReference type="AlphaFoldDB" id="A0A9P4P1R8"/>
<reference evidence="6" key="1">
    <citation type="journal article" date="2020" name="Stud. Mycol.">
        <title>101 Dothideomycetes genomes: a test case for predicting lifestyles and emergence of pathogens.</title>
        <authorList>
            <person name="Haridas S."/>
            <person name="Albert R."/>
            <person name="Binder M."/>
            <person name="Bloem J."/>
            <person name="Labutti K."/>
            <person name="Salamov A."/>
            <person name="Andreopoulos B."/>
            <person name="Baker S."/>
            <person name="Barry K."/>
            <person name="Bills G."/>
            <person name="Bluhm B."/>
            <person name="Cannon C."/>
            <person name="Castanera R."/>
            <person name="Culley D."/>
            <person name="Daum C."/>
            <person name="Ezra D."/>
            <person name="Gonzalez J."/>
            <person name="Henrissat B."/>
            <person name="Kuo A."/>
            <person name="Liang C."/>
            <person name="Lipzen A."/>
            <person name="Lutzoni F."/>
            <person name="Magnuson J."/>
            <person name="Mondo S."/>
            <person name="Nolan M."/>
            <person name="Ohm R."/>
            <person name="Pangilinan J."/>
            <person name="Park H.-J."/>
            <person name="Ramirez L."/>
            <person name="Alfaro M."/>
            <person name="Sun H."/>
            <person name="Tritt A."/>
            <person name="Yoshinaga Y."/>
            <person name="Zwiers L.-H."/>
            <person name="Turgeon B."/>
            <person name="Goodwin S."/>
            <person name="Spatafora J."/>
            <person name="Crous P."/>
            <person name="Grigoriev I."/>
        </authorList>
    </citation>
    <scope>NUCLEOTIDE SEQUENCE</scope>
    <source>
        <strain evidence="6">CBS 130266</strain>
    </source>
</reference>
<organism evidence="6 7">
    <name type="scientific">Tothia fuscella</name>
    <dbReference type="NCBI Taxonomy" id="1048955"/>
    <lineage>
        <taxon>Eukaryota</taxon>
        <taxon>Fungi</taxon>
        <taxon>Dikarya</taxon>
        <taxon>Ascomycota</taxon>
        <taxon>Pezizomycotina</taxon>
        <taxon>Dothideomycetes</taxon>
        <taxon>Pleosporomycetidae</taxon>
        <taxon>Venturiales</taxon>
        <taxon>Cylindrosympodiaceae</taxon>
        <taxon>Tothia</taxon>
    </lineage>
</organism>
<sequence length="79" mass="8352">MSSTTSSLPSLPYVRLVPFPTSGMPTTGGDSLAEDLNVYYESGNIAWMLMSTALVLLMIPGVGFVEGILCPDTLSIPNL</sequence>
<gene>
    <name evidence="6" type="ORF">EJ08DRAFT_692603</name>
</gene>
<dbReference type="InterPro" id="IPR029020">
    <property type="entry name" value="Ammonium/urea_transptr"/>
</dbReference>
<keyword evidence="3 5" id="KW-1133">Transmembrane helix</keyword>
<evidence type="ECO:0000313" key="7">
    <source>
        <dbReference type="Proteomes" id="UP000800235"/>
    </source>
</evidence>
<dbReference type="Proteomes" id="UP000800235">
    <property type="component" value="Unassembled WGS sequence"/>
</dbReference>
<evidence type="ECO:0000256" key="4">
    <source>
        <dbReference type="ARBA" id="ARBA00023136"/>
    </source>
</evidence>
<protein>
    <submittedName>
        <fullName evidence="6">Uncharacterized protein</fullName>
    </submittedName>
</protein>
<keyword evidence="2 5" id="KW-0812">Transmembrane</keyword>
<keyword evidence="4 5" id="KW-0472">Membrane</keyword>
<dbReference type="Gene3D" id="1.10.3430.10">
    <property type="entry name" value="Ammonium transporter AmtB like domains"/>
    <property type="match status" value="1"/>
</dbReference>
<proteinExistence type="predicted"/>
<dbReference type="SUPFAM" id="SSF111352">
    <property type="entry name" value="Ammonium transporter"/>
    <property type="match status" value="1"/>
</dbReference>
<evidence type="ECO:0000256" key="1">
    <source>
        <dbReference type="ARBA" id="ARBA00004141"/>
    </source>
</evidence>
<evidence type="ECO:0000313" key="6">
    <source>
        <dbReference type="EMBL" id="KAF2435343.1"/>
    </source>
</evidence>
<evidence type="ECO:0000256" key="3">
    <source>
        <dbReference type="ARBA" id="ARBA00022989"/>
    </source>
</evidence>
<dbReference type="GO" id="GO:0016020">
    <property type="term" value="C:membrane"/>
    <property type="evidence" value="ECO:0007669"/>
    <property type="project" value="UniProtKB-SubCell"/>
</dbReference>
<name>A0A9P4P1R8_9PEZI</name>
<comment type="subcellular location">
    <subcellularLocation>
        <location evidence="1">Membrane</location>
        <topology evidence="1">Multi-pass membrane protein</topology>
    </subcellularLocation>
</comment>
<comment type="caution">
    <text evidence="6">The sequence shown here is derived from an EMBL/GenBank/DDBJ whole genome shotgun (WGS) entry which is preliminary data.</text>
</comment>
<evidence type="ECO:0000256" key="2">
    <source>
        <dbReference type="ARBA" id="ARBA00022692"/>
    </source>
</evidence>
<dbReference type="EMBL" id="MU007013">
    <property type="protein sequence ID" value="KAF2435343.1"/>
    <property type="molecule type" value="Genomic_DNA"/>
</dbReference>
<keyword evidence="7" id="KW-1185">Reference proteome</keyword>
<evidence type="ECO:0000256" key="5">
    <source>
        <dbReference type="SAM" id="Phobius"/>
    </source>
</evidence>